<evidence type="ECO:0000256" key="3">
    <source>
        <dbReference type="ARBA" id="ARBA00022692"/>
    </source>
</evidence>
<dbReference type="PANTHER" id="PTHR37481:SF1">
    <property type="entry name" value="LIPOPOLYSACCHARIDE EXPORT SYSTEM PROTEIN LPTC"/>
    <property type="match status" value="1"/>
</dbReference>
<sequence length="187" mass="21429">MFRRSNFNFSFIALIGLAALALWLDNITEPFTPGVDNEPYQQPDYIVENVSGLRMEHAQSIQHVFHAKKMLHFINHDFTKLSDIHFMHLKPDTPPFRVSANQAEIHNNGEDIYLAGDVNVIRGNDDDEKKIIMETKTLHLIPGRELVQTDQEVVITRLNTTVHGTGLEFNNNTNKIELLSRVRAVDR</sequence>
<dbReference type="GO" id="GO:0015221">
    <property type="term" value="F:lipopolysaccharide transmembrane transporter activity"/>
    <property type="evidence" value="ECO:0007669"/>
    <property type="project" value="InterPro"/>
</dbReference>
<dbReference type="GO" id="GO:0005886">
    <property type="term" value="C:plasma membrane"/>
    <property type="evidence" value="ECO:0007669"/>
    <property type="project" value="InterPro"/>
</dbReference>
<evidence type="ECO:0000313" key="7">
    <source>
        <dbReference type="Proteomes" id="UP000199345"/>
    </source>
</evidence>
<dbReference type="NCBIfam" id="TIGR04409">
    <property type="entry name" value="LptC_YrbK"/>
    <property type="match status" value="1"/>
</dbReference>
<evidence type="ECO:0000256" key="2">
    <source>
        <dbReference type="ARBA" id="ARBA00022519"/>
    </source>
</evidence>
<dbReference type="Pfam" id="PF06835">
    <property type="entry name" value="LptC"/>
    <property type="match status" value="1"/>
</dbReference>
<dbReference type="RefSeq" id="WP_090655712.1">
    <property type="nucleotide sequence ID" value="NZ_FOIA01000002.1"/>
</dbReference>
<dbReference type="Gene3D" id="2.60.450.10">
    <property type="entry name" value="Lipopolysaccharide (LPS) transport protein A like domain"/>
    <property type="match status" value="1"/>
</dbReference>
<dbReference type="Proteomes" id="UP000199345">
    <property type="component" value="Unassembled WGS sequence"/>
</dbReference>
<keyword evidence="7" id="KW-1185">Reference proteome</keyword>
<dbReference type="EMBL" id="FOIA01000002">
    <property type="protein sequence ID" value="SES72350.1"/>
    <property type="molecule type" value="Genomic_DNA"/>
</dbReference>
<keyword evidence="1" id="KW-1003">Cell membrane</keyword>
<accession>A0A1H9YTA1</accession>
<dbReference type="InterPro" id="IPR026265">
    <property type="entry name" value="LptC"/>
</dbReference>
<dbReference type="AlphaFoldDB" id="A0A1H9YTA1"/>
<keyword evidence="5" id="KW-0472">Membrane</keyword>
<keyword evidence="2" id="KW-0997">Cell inner membrane</keyword>
<dbReference type="GO" id="GO:0030288">
    <property type="term" value="C:outer membrane-bounded periplasmic space"/>
    <property type="evidence" value="ECO:0007669"/>
    <property type="project" value="TreeGrafter"/>
</dbReference>
<evidence type="ECO:0000256" key="4">
    <source>
        <dbReference type="ARBA" id="ARBA00022989"/>
    </source>
</evidence>
<evidence type="ECO:0000313" key="6">
    <source>
        <dbReference type="EMBL" id="SES72350.1"/>
    </source>
</evidence>
<dbReference type="GO" id="GO:0017089">
    <property type="term" value="F:glycolipid transfer activity"/>
    <property type="evidence" value="ECO:0007669"/>
    <property type="project" value="TreeGrafter"/>
</dbReference>
<keyword evidence="4" id="KW-1133">Transmembrane helix</keyword>
<gene>
    <name evidence="6" type="ORF">SAMN05216326_102159</name>
</gene>
<dbReference type="PANTHER" id="PTHR37481">
    <property type="entry name" value="LIPOPOLYSACCHARIDE EXPORT SYSTEM PROTEIN LPTC"/>
    <property type="match status" value="1"/>
</dbReference>
<keyword evidence="3" id="KW-0812">Transmembrane</keyword>
<proteinExistence type="predicted"/>
<dbReference type="OrthoDB" id="8589410at2"/>
<reference evidence="7" key="1">
    <citation type="submission" date="2016-10" db="EMBL/GenBank/DDBJ databases">
        <authorList>
            <person name="Varghese N."/>
            <person name="Submissions S."/>
        </authorList>
    </citation>
    <scope>NUCLEOTIDE SEQUENCE [LARGE SCALE GENOMIC DNA]</scope>
    <source>
        <strain evidence="7">Nm71</strain>
    </source>
</reference>
<organism evidence="6 7">
    <name type="scientific">Nitrosomonas marina</name>
    <dbReference type="NCBI Taxonomy" id="917"/>
    <lineage>
        <taxon>Bacteria</taxon>
        <taxon>Pseudomonadati</taxon>
        <taxon>Pseudomonadota</taxon>
        <taxon>Betaproteobacteria</taxon>
        <taxon>Nitrosomonadales</taxon>
        <taxon>Nitrosomonadaceae</taxon>
        <taxon>Nitrosomonas</taxon>
    </lineage>
</organism>
<evidence type="ECO:0000256" key="5">
    <source>
        <dbReference type="ARBA" id="ARBA00023136"/>
    </source>
</evidence>
<dbReference type="InterPro" id="IPR052363">
    <property type="entry name" value="LPS_export_LptC"/>
</dbReference>
<evidence type="ECO:0000256" key="1">
    <source>
        <dbReference type="ARBA" id="ARBA00022475"/>
    </source>
</evidence>
<protein>
    <submittedName>
        <fullName evidence="6">Lipopolysaccharide export system protein LptC</fullName>
    </submittedName>
</protein>
<dbReference type="InterPro" id="IPR010664">
    <property type="entry name" value="LipoPS_assembly_LptC-rel"/>
</dbReference>
<name>A0A1H9YTA1_9PROT</name>